<dbReference type="EMBL" id="BAAAVM010000085">
    <property type="protein sequence ID" value="GAA3156566.1"/>
    <property type="molecule type" value="Genomic_DNA"/>
</dbReference>
<gene>
    <name evidence="1" type="ORF">GCM10010521_50830</name>
</gene>
<name>A0ABP6NRU1_9ACTN</name>
<evidence type="ECO:0000313" key="2">
    <source>
        <dbReference type="Proteomes" id="UP001500893"/>
    </source>
</evidence>
<keyword evidence="2" id="KW-1185">Reference proteome</keyword>
<evidence type="ECO:0000313" key="1">
    <source>
        <dbReference type="EMBL" id="GAA3156566.1"/>
    </source>
</evidence>
<comment type="caution">
    <text evidence="1">The sequence shown here is derived from an EMBL/GenBank/DDBJ whole genome shotgun (WGS) entry which is preliminary data.</text>
</comment>
<accession>A0ABP6NRU1</accession>
<proteinExistence type="predicted"/>
<reference evidence="2" key="1">
    <citation type="journal article" date="2019" name="Int. J. Syst. Evol. Microbiol.">
        <title>The Global Catalogue of Microorganisms (GCM) 10K type strain sequencing project: providing services to taxonomists for standard genome sequencing and annotation.</title>
        <authorList>
            <consortium name="The Broad Institute Genomics Platform"/>
            <consortium name="The Broad Institute Genome Sequencing Center for Infectious Disease"/>
            <person name="Wu L."/>
            <person name="Ma J."/>
        </authorList>
    </citation>
    <scope>NUCLEOTIDE SEQUENCE [LARGE SCALE GENOMIC DNA]</scope>
    <source>
        <strain evidence="2">JCM 11574</strain>
    </source>
</reference>
<protein>
    <submittedName>
        <fullName evidence="1">Uncharacterized protein</fullName>
    </submittedName>
</protein>
<dbReference type="Proteomes" id="UP001500893">
    <property type="component" value="Unassembled WGS sequence"/>
</dbReference>
<organism evidence="1 2">
    <name type="scientific">Streptomyces rameus</name>
    <dbReference type="NCBI Taxonomy" id="68261"/>
    <lineage>
        <taxon>Bacteria</taxon>
        <taxon>Bacillati</taxon>
        <taxon>Actinomycetota</taxon>
        <taxon>Actinomycetes</taxon>
        <taxon>Kitasatosporales</taxon>
        <taxon>Streptomycetaceae</taxon>
        <taxon>Streptomyces</taxon>
    </lineage>
</organism>
<sequence>MQDGGSRWRVVVSTGGDALRQERLTRDLYDSLREADGLTVGLSEGEGLAEPGRKGAGAGDVALWAATATAVARPASRVLITLIREWCAKERHRKVEVTYEGHSVRITGRPDAVQERMVREFLDRAAGSGAAGPEDGAA</sequence>